<evidence type="ECO:0000313" key="2">
    <source>
        <dbReference type="Proteomes" id="UP000233837"/>
    </source>
</evidence>
<reference evidence="1 2" key="2">
    <citation type="journal article" date="2017" name="Nature">
        <title>The Apostasia genome and the evolution of orchids.</title>
        <authorList>
            <person name="Zhang G.Q."/>
            <person name="Liu K.W."/>
            <person name="Li Z."/>
            <person name="Lohaus R."/>
            <person name="Hsiao Y.Y."/>
            <person name="Niu S.C."/>
            <person name="Wang J.Y."/>
            <person name="Lin Y.C."/>
            <person name="Xu Q."/>
            <person name="Chen L.J."/>
            <person name="Yoshida K."/>
            <person name="Fujiwara S."/>
            <person name="Wang Z.W."/>
            <person name="Zhang Y.Q."/>
            <person name="Mitsuda N."/>
            <person name="Wang M."/>
            <person name="Liu G.H."/>
            <person name="Pecoraro L."/>
            <person name="Huang H.X."/>
            <person name="Xiao X.J."/>
            <person name="Lin M."/>
            <person name="Wu X.Y."/>
            <person name="Wu W.L."/>
            <person name="Chen Y.Y."/>
            <person name="Chang S.B."/>
            <person name="Sakamoto S."/>
            <person name="Ohme-Takagi M."/>
            <person name="Yagi M."/>
            <person name="Zeng S.J."/>
            <person name="Shen C.Y."/>
            <person name="Yeh C.M."/>
            <person name="Luo Y.B."/>
            <person name="Tsai W.C."/>
            <person name="Van de Peer Y."/>
            <person name="Liu Z.J."/>
        </authorList>
    </citation>
    <scope>NUCLEOTIDE SEQUENCE [LARGE SCALE GENOMIC DNA]</scope>
    <source>
        <tissue evidence="1">The whole plant</tissue>
    </source>
</reference>
<protein>
    <submittedName>
        <fullName evidence="1">Uncharacterized protein</fullName>
    </submittedName>
</protein>
<name>A0A2I0V879_9ASPA</name>
<sequence>MADPELEWGIVFDAQGNLDVYRSPFFDAGFESDEDTVGDYLDRILPTLIQVIDKHYPPSKWIIDSHPSAPPKPASFSAKSPLKITCLLVASLSLLTVLFR</sequence>
<dbReference type="AlphaFoldDB" id="A0A2I0V879"/>
<dbReference type="EMBL" id="KZ505418">
    <property type="protein sequence ID" value="PKU59614.1"/>
    <property type="molecule type" value="Genomic_DNA"/>
</dbReference>
<keyword evidence="2" id="KW-1185">Reference proteome</keyword>
<proteinExistence type="predicted"/>
<evidence type="ECO:0000313" key="1">
    <source>
        <dbReference type="EMBL" id="PKU59614.1"/>
    </source>
</evidence>
<dbReference type="Proteomes" id="UP000233837">
    <property type="component" value="Unassembled WGS sequence"/>
</dbReference>
<organism evidence="1 2">
    <name type="scientific">Dendrobium catenatum</name>
    <dbReference type="NCBI Taxonomy" id="906689"/>
    <lineage>
        <taxon>Eukaryota</taxon>
        <taxon>Viridiplantae</taxon>
        <taxon>Streptophyta</taxon>
        <taxon>Embryophyta</taxon>
        <taxon>Tracheophyta</taxon>
        <taxon>Spermatophyta</taxon>
        <taxon>Magnoliopsida</taxon>
        <taxon>Liliopsida</taxon>
        <taxon>Asparagales</taxon>
        <taxon>Orchidaceae</taxon>
        <taxon>Epidendroideae</taxon>
        <taxon>Malaxideae</taxon>
        <taxon>Dendrobiinae</taxon>
        <taxon>Dendrobium</taxon>
    </lineage>
</organism>
<accession>A0A2I0V879</accession>
<reference evidence="1 2" key="1">
    <citation type="journal article" date="2016" name="Sci. Rep.">
        <title>The Dendrobium catenatum Lindl. genome sequence provides insights into polysaccharide synthase, floral development and adaptive evolution.</title>
        <authorList>
            <person name="Zhang G.Q."/>
            <person name="Xu Q."/>
            <person name="Bian C."/>
            <person name="Tsai W.C."/>
            <person name="Yeh C.M."/>
            <person name="Liu K.W."/>
            <person name="Yoshida K."/>
            <person name="Zhang L.S."/>
            <person name="Chang S.B."/>
            <person name="Chen F."/>
            <person name="Shi Y."/>
            <person name="Su Y.Y."/>
            <person name="Zhang Y.Q."/>
            <person name="Chen L.J."/>
            <person name="Yin Y."/>
            <person name="Lin M."/>
            <person name="Huang H."/>
            <person name="Deng H."/>
            <person name="Wang Z.W."/>
            <person name="Zhu S.L."/>
            <person name="Zhao X."/>
            <person name="Deng C."/>
            <person name="Niu S.C."/>
            <person name="Huang J."/>
            <person name="Wang M."/>
            <person name="Liu G.H."/>
            <person name="Yang H.J."/>
            <person name="Xiao X.J."/>
            <person name="Hsiao Y.Y."/>
            <person name="Wu W.L."/>
            <person name="Chen Y.Y."/>
            <person name="Mitsuda N."/>
            <person name="Ohme-Takagi M."/>
            <person name="Luo Y.B."/>
            <person name="Van de Peer Y."/>
            <person name="Liu Z.J."/>
        </authorList>
    </citation>
    <scope>NUCLEOTIDE SEQUENCE [LARGE SCALE GENOMIC DNA]</scope>
    <source>
        <tissue evidence="1">The whole plant</tissue>
    </source>
</reference>
<gene>
    <name evidence="1" type="ORF">MA16_Dca028233</name>
</gene>